<dbReference type="PANTHER" id="PTHR47485:SF1">
    <property type="entry name" value="THYLAKOID LUMENAL 17.4 KDA PROTEIN, CHLOROPLASTIC"/>
    <property type="match status" value="1"/>
</dbReference>
<dbReference type="EMBL" id="CAJOBF010001210">
    <property type="protein sequence ID" value="CAF3925845.1"/>
    <property type="molecule type" value="Genomic_DNA"/>
</dbReference>
<reference evidence="2" key="1">
    <citation type="submission" date="2021-02" db="EMBL/GenBank/DDBJ databases">
        <authorList>
            <person name="Nowell W R."/>
        </authorList>
    </citation>
    <scope>NUCLEOTIDE SEQUENCE</scope>
</reference>
<gene>
    <name evidence="2" type="ORF">UXM345_LOCUS11901</name>
</gene>
<dbReference type="Pfam" id="PF00805">
    <property type="entry name" value="Pentapeptide"/>
    <property type="match status" value="2"/>
</dbReference>
<organism evidence="2 3">
    <name type="scientific">Rotaria magnacalcarata</name>
    <dbReference type="NCBI Taxonomy" id="392030"/>
    <lineage>
        <taxon>Eukaryota</taxon>
        <taxon>Metazoa</taxon>
        <taxon>Spiralia</taxon>
        <taxon>Gnathifera</taxon>
        <taxon>Rotifera</taxon>
        <taxon>Eurotatoria</taxon>
        <taxon>Bdelloidea</taxon>
        <taxon>Philodinida</taxon>
        <taxon>Philodinidae</taxon>
        <taxon>Rotaria</taxon>
    </lineage>
</organism>
<comment type="caution">
    <text evidence="2">The sequence shown here is derived from an EMBL/GenBank/DDBJ whole genome shotgun (WGS) entry which is preliminary data.</text>
</comment>
<name>A0A819J7K8_9BILA</name>
<accession>A0A819J7K8</accession>
<evidence type="ECO:0000256" key="1">
    <source>
        <dbReference type="ARBA" id="ARBA00022737"/>
    </source>
</evidence>
<sequence>MFGRCFYRFWYSNSIYEDNCKRKSRLSKFQLIKIITSSAFSPPVAIFTLVTTLQNRHIAQRNREQDLIETKDDQRQRFFVNYINDISGFRDTNIEHLTHNYNKLLYMRTKTLTTLRKLDNELGANFNGIELNQNDCIFKNVTFSGVYFQKVSFRNCLFENVIFRQVDFRGAILTNSIFYLTYFISCEMDSVNFQQAVISEPDFNGSSLSYTNFQQVKIDFVRFYNVDLTKASFSDSSSQM</sequence>
<dbReference type="Proteomes" id="UP000663842">
    <property type="component" value="Unassembled WGS sequence"/>
</dbReference>
<dbReference type="PANTHER" id="PTHR47485">
    <property type="entry name" value="THYLAKOID LUMENAL 17.4 KDA PROTEIN, CHLOROPLASTIC"/>
    <property type="match status" value="1"/>
</dbReference>
<evidence type="ECO:0000313" key="2">
    <source>
        <dbReference type="EMBL" id="CAF3925845.1"/>
    </source>
</evidence>
<dbReference type="InterPro" id="IPR001646">
    <property type="entry name" value="5peptide_repeat"/>
</dbReference>
<proteinExistence type="predicted"/>
<dbReference type="AlphaFoldDB" id="A0A819J7K8"/>
<evidence type="ECO:0000313" key="3">
    <source>
        <dbReference type="Proteomes" id="UP000663842"/>
    </source>
</evidence>
<evidence type="ECO:0008006" key="4">
    <source>
        <dbReference type="Google" id="ProtNLM"/>
    </source>
</evidence>
<dbReference type="Gene3D" id="2.160.20.80">
    <property type="entry name" value="E3 ubiquitin-protein ligase SopA"/>
    <property type="match status" value="1"/>
</dbReference>
<keyword evidence="1" id="KW-0677">Repeat</keyword>
<protein>
    <recommendedName>
        <fullName evidence="4">Pentapeptide repeat-containing protein</fullName>
    </recommendedName>
</protein>
<dbReference type="SUPFAM" id="SSF141571">
    <property type="entry name" value="Pentapeptide repeat-like"/>
    <property type="match status" value="1"/>
</dbReference>